<dbReference type="AlphaFoldDB" id="A0A392U3A2"/>
<proteinExistence type="predicted"/>
<comment type="caution">
    <text evidence="1">The sequence shown here is derived from an EMBL/GenBank/DDBJ whole genome shotgun (WGS) entry which is preliminary data.</text>
</comment>
<dbReference type="EMBL" id="LXQA010723729">
    <property type="protein sequence ID" value="MCI67792.1"/>
    <property type="molecule type" value="Genomic_DNA"/>
</dbReference>
<sequence length="77" mass="8366">GLKNWEGTIVEGSLIDFEGGPVLIPGLTPPTEKETIPGEVVEEETIPGEIFEEEKTAIEPSIEAFETQDQNIPEVTT</sequence>
<dbReference type="Proteomes" id="UP000265520">
    <property type="component" value="Unassembled WGS sequence"/>
</dbReference>
<protein>
    <submittedName>
        <fullName evidence="1">Ribonuclease E/G-like protein chloroplastic-like</fullName>
    </submittedName>
</protein>
<keyword evidence="2" id="KW-1185">Reference proteome</keyword>
<evidence type="ECO:0000313" key="2">
    <source>
        <dbReference type="Proteomes" id="UP000265520"/>
    </source>
</evidence>
<reference evidence="1 2" key="1">
    <citation type="journal article" date="2018" name="Front. Plant Sci.">
        <title>Red Clover (Trifolium pratense) and Zigzag Clover (T. medium) - A Picture of Genomic Similarities and Differences.</title>
        <authorList>
            <person name="Dluhosova J."/>
            <person name="Istvanek J."/>
            <person name="Nedelnik J."/>
            <person name="Repkova J."/>
        </authorList>
    </citation>
    <scope>NUCLEOTIDE SEQUENCE [LARGE SCALE GENOMIC DNA]</scope>
    <source>
        <strain evidence="2">cv. 10/8</strain>
        <tissue evidence="1">Leaf</tissue>
    </source>
</reference>
<name>A0A392U3A2_9FABA</name>
<organism evidence="1 2">
    <name type="scientific">Trifolium medium</name>
    <dbReference type="NCBI Taxonomy" id="97028"/>
    <lineage>
        <taxon>Eukaryota</taxon>
        <taxon>Viridiplantae</taxon>
        <taxon>Streptophyta</taxon>
        <taxon>Embryophyta</taxon>
        <taxon>Tracheophyta</taxon>
        <taxon>Spermatophyta</taxon>
        <taxon>Magnoliopsida</taxon>
        <taxon>eudicotyledons</taxon>
        <taxon>Gunneridae</taxon>
        <taxon>Pentapetalae</taxon>
        <taxon>rosids</taxon>
        <taxon>fabids</taxon>
        <taxon>Fabales</taxon>
        <taxon>Fabaceae</taxon>
        <taxon>Papilionoideae</taxon>
        <taxon>50 kb inversion clade</taxon>
        <taxon>NPAAA clade</taxon>
        <taxon>Hologalegina</taxon>
        <taxon>IRL clade</taxon>
        <taxon>Trifolieae</taxon>
        <taxon>Trifolium</taxon>
    </lineage>
</organism>
<feature type="non-terminal residue" evidence="1">
    <location>
        <position position="1"/>
    </location>
</feature>
<evidence type="ECO:0000313" key="1">
    <source>
        <dbReference type="EMBL" id="MCI67792.1"/>
    </source>
</evidence>
<accession>A0A392U3A2</accession>